<dbReference type="EMBL" id="HBUF01125898">
    <property type="protein sequence ID" value="CAG6643186.1"/>
    <property type="molecule type" value="Transcribed_RNA"/>
</dbReference>
<feature type="region of interest" description="Disordered" evidence="1">
    <location>
        <begin position="17"/>
        <end position="38"/>
    </location>
</feature>
<reference evidence="2" key="1">
    <citation type="submission" date="2021-05" db="EMBL/GenBank/DDBJ databases">
        <authorList>
            <person name="Alioto T."/>
            <person name="Alioto T."/>
            <person name="Gomez Garrido J."/>
        </authorList>
    </citation>
    <scope>NUCLEOTIDE SEQUENCE</scope>
</reference>
<sequence length="162" mass="18148">MTTISICSITRVSSRPRHSTWPYRAGPSLSPSSKMPIRPTKIGTNSTTSTRSSFVSQSEPSIALHSPTCTTICLTTYISHGTIHPTWFTSKPRIPISQHSTSILLSTQFHIDTRSRLQNPCLMMTKSLFCLKMSSRYYKRPHSTLTTLPMAFHYCGHLDPST</sequence>
<name>A0A8D8R2N6_9HEMI</name>
<organism evidence="2">
    <name type="scientific">Cacopsylla melanoneura</name>
    <dbReference type="NCBI Taxonomy" id="428564"/>
    <lineage>
        <taxon>Eukaryota</taxon>
        <taxon>Metazoa</taxon>
        <taxon>Ecdysozoa</taxon>
        <taxon>Arthropoda</taxon>
        <taxon>Hexapoda</taxon>
        <taxon>Insecta</taxon>
        <taxon>Pterygota</taxon>
        <taxon>Neoptera</taxon>
        <taxon>Paraneoptera</taxon>
        <taxon>Hemiptera</taxon>
        <taxon>Sternorrhyncha</taxon>
        <taxon>Psylloidea</taxon>
        <taxon>Psyllidae</taxon>
        <taxon>Psyllinae</taxon>
        <taxon>Cacopsylla</taxon>
    </lineage>
</organism>
<dbReference type="EMBL" id="HBUF01226923">
    <property type="protein sequence ID" value="CAG6671822.1"/>
    <property type="molecule type" value="Transcribed_RNA"/>
</dbReference>
<dbReference type="EMBL" id="HBUF01226921">
    <property type="protein sequence ID" value="CAG6671810.1"/>
    <property type="molecule type" value="Transcribed_RNA"/>
</dbReference>
<evidence type="ECO:0000313" key="2">
    <source>
        <dbReference type="EMBL" id="CAG6643179.1"/>
    </source>
</evidence>
<dbReference type="AlphaFoldDB" id="A0A8D8R2N6"/>
<dbReference type="EMBL" id="HBUF01125897">
    <property type="protein sequence ID" value="CAG6643179.1"/>
    <property type="molecule type" value="Transcribed_RNA"/>
</dbReference>
<accession>A0A8D8R2N6</accession>
<dbReference type="EMBL" id="HBUF01226922">
    <property type="protein sequence ID" value="CAG6671816.1"/>
    <property type="molecule type" value="Transcribed_RNA"/>
</dbReference>
<proteinExistence type="predicted"/>
<dbReference type="EMBL" id="HBUF01125896">
    <property type="protein sequence ID" value="CAG6643172.1"/>
    <property type="molecule type" value="Transcribed_RNA"/>
</dbReference>
<dbReference type="EMBL" id="HBUF01125899">
    <property type="protein sequence ID" value="CAG6643193.1"/>
    <property type="molecule type" value="Transcribed_RNA"/>
</dbReference>
<protein>
    <submittedName>
        <fullName evidence="2">Uncharacterized protein</fullName>
    </submittedName>
</protein>
<evidence type="ECO:0000256" key="1">
    <source>
        <dbReference type="SAM" id="MobiDB-lite"/>
    </source>
</evidence>